<dbReference type="GO" id="GO:0003729">
    <property type="term" value="F:mRNA binding"/>
    <property type="evidence" value="ECO:0007669"/>
    <property type="project" value="TreeGrafter"/>
</dbReference>
<feature type="repeat" description="PPR" evidence="3">
    <location>
        <begin position="263"/>
        <end position="297"/>
    </location>
</feature>
<dbReference type="OrthoDB" id="185373at2759"/>
<dbReference type="Pfam" id="PF13041">
    <property type="entry name" value="PPR_2"/>
    <property type="match status" value="3"/>
</dbReference>
<protein>
    <recommendedName>
        <fullName evidence="6">Pentacotripeptide-repeat region of PRORP domain-containing protein</fullName>
    </recommendedName>
</protein>
<name>A0A2P5X8M8_GOSBA</name>
<gene>
    <name evidence="4" type="ORF">GOBAR_AA20988</name>
</gene>
<dbReference type="InterPro" id="IPR002885">
    <property type="entry name" value="PPR_rpt"/>
</dbReference>
<dbReference type="Gene3D" id="1.25.40.10">
    <property type="entry name" value="Tetratricopeptide repeat domain"/>
    <property type="match status" value="3"/>
</dbReference>
<keyword evidence="2" id="KW-0677">Repeat</keyword>
<evidence type="ECO:0000256" key="1">
    <source>
        <dbReference type="ARBA" id="ARBA00007626"/>
    </source>
</evidence>
<dbReference type="InterPro" id="IPR011990">
    <property type="entry name" value="TPR-like_helical_dom_sf"/>
</dbReference>
<accession>A0A2P5X8M8</accession>
<dbReference type="PANTHER" id="PTHR47938:SF35">
    <property type="entry name" value="PENTATRICOPEPTIDE REPEAT-CONTAINING PROTEIN 4, MITOCHONDRIAL-RELATED"/>
    <property type="match status" value="1"/>
</dbReference>
<evidence type="ECO:0000256" key="2">
    <source>
        <dbReference type="ARBA" id="ARBA00022737"/>
    </source>
</evidence>
<comment type="similarity">
    <text evidence="1">Belongs to the PPR family. P subfamily.</text>
</comment>
<evidence type="ECO:0000313" key="5">
    <source>
        <dbReference type="Proteomes" id="UP000239757"/>
    </source>
</evidence>
<proteinExistence type="inferred from homology"/>
<evidence type="ECO:0000313" key="4">
    <source>
        <dbReference type="EMBL" id="PPR99680.1"/>
    </source>
</evidence>
<sequence>MNTTLLVSSNQAWNVLHELVRLRAPLEAPPFNALLTELGRRGDVNGMTTVLAEMKESDIMPEVGTLVILVNQLCKLGRVDEAMEVFDKIGEESESDGLSVEADAGRLEEGLHLMEPMKSTKGLAPNTVAYNCLDDGGTINRWSRSRRPGTEYQFPATCSVIDWPVESDLGTDMVTSARIEVRRRRKRWSLADWSGERVADIDDEKDHGRINSAIVFFNDTRGRGPKGNTATYATLITALCDVDDFPKAVDLFDQMLRSGCSADATVCYSLIYGFCKAGRMGDANDVLSQFKQAGFLPDIKCYNALVNGLSGDLALALRVMKRMIKDGLVPTTDTYRSLLHACCLNGKTKGAMKLFTDMSSISMIPPNTITYNILIESLCKNN</sequence>
<organism evidence="4 5">
    <name type="scientific">Gossypium barbadense</name>
    <name type="common">Sea Island cotton</name>
    <name type="synonym">Hibiscus barbadensis</name>
    <dbReference type="NCBI Taxonomy" id="3634"/>
    <lineage>
        <taxon>Eukaryota</taxon>
        <taxon>Viridiplantae</taxon>
        <taxon>Streptophyta</taxon>
        <taxon>Embryophyta</taxon>
        <taxon>Tracheophyta</taxon>
        <taxon>Spermatophyta</taxon>
        <taxon>Magnoliopsida</taxon>
        <taxon>eudicotyledons</taxon>
        <taxon>Gunneridae</taxon>
        <taxon>Pentapetalae</taxon>
        <taxon>rosids</taxon>
        <taxon>malvids</taxon>
        <taxon>Malvales</taxon>
        <taxon>Malvaceae</taxon>
        <taxon>Malvoideae</taxon>
        <taxon>Gossypium</taxon>
    </lineage>
</organism>
<feature type="repeat" description="PPR" evidence="3">
    <location>
        <begin position="228"/>
        <end position="262"/>
    </location>
</feature>
<reference evidence="4 5" key="1">
    <citation type="submission" date="2015-01" db="EMBL/GenBank/DDBJ databases">
        <title>Genome of allotetraploid Gossypium barbadense reveals genomic plasticity and fiber elongation in cotton evolution.</title>
        <authorList>
            <person name="Chen X."/>
            <person name="Liu X."/>
            <person name="Zhao B."/>
            <person name="Zheng H."/>
            <person name="Hu Y."/>
            <person name="Lu G."/>
            <person name="Yang C."/>
            <person name="Chen J."/>
            <person name="Shan C."/>
            <person name="Zhang L."/>
            <person name="Zhou Y."/>
            <person name="Wang L."/>
            <person name="Guo W."/>
            <person name="Bai Y."/>
            <person name="Ruan J."/>
            <person name="Shangguan X."/>
            <person name="Mao Y."/>
            <person name="Jiang J."/>
            <person name="Zhu Y."/>
            <person name="Lei J."/>
            <person name="Kang H."/>
            <person name="Chen S."/>
            <person name="He X."/>
            <person name="Wang R."/>
            <person name="Wang Y."/>
            <person name="Chen J."/>
            <person name="Wang L."/>
            <person name="Yu S."/>
            <person name="Wang B."/>
            <person name="Wei J."/>
            <person name="Song S."/>
            <person name="Lu X."/>
            <person name="Gao Z."/>
            <person name="Gu W."/>
            <person name="Deng X."/>
            <person name="Ma D."/>
            <person name="Wang S."/>
            <person name="Liang W."/>
            <person name="Fang L."/>
            <person name="Cai C."/>
            <person name="Zhu X."/>
            <person name="Zhou B."/>
            <person name="Zhang Y."/>
            <person name="Chen Z."/>
            <person name="Xu S."/>
            <person name="Zhu R."/>
            <person name="Wang S."/>
            <person name="Zhang T."/>
            <person name="Zhao G."/>
        </authorList>
    </citation>
    <scope>NUCLEOTIDE SEQUENCE [LARGE SCALE GENOMIC DNA]</scope>
    <source>
        <strain evidence="5">cv. Xinhai21</strain>
        <tissue evidence="4">Leaf</tissue>
    </source>
</reference>
<dbReference type="Proteomes" id="UP000239757">
    <property type="component" value="Unassembled WGS sequence"/>
</dbReference>
<dbReference type="PANTHER" id="PTHR47938">
    <property type="entry name" value="RESPIRATORY COMPLEX I CHAPERONE (CIA84), PUTATIVE (AFU_ORTHOLOGUE AFUA_2G06020)-RELATED"/>
    <property type="match status" value="1"/>
</dbReference>
<evidence type="ECO:0008006" key="6">
    <source>
        <dbReference type="Google" id="ProtNLM"/>
    </source>
</evidence>
<dbReference type="NCBIfam" id="TIGR00756">
    <property type="entry name" value="PPR"/>
    <property type="match status" value="4"/>
</dbReference>
<dbReference type="Pfam" id="PF12854">
    <property type="entry name" value="PPR_1"/>
    <property type="match status" value="1"/>
</dbReference>
<dbReference type="PROSITE" id="PS51375">
    <property type="entry name" value="PPR"/>
    <property type="match status" value="3"/>
</dbReference>
<dbReference type="AlphaFoldDB" id="A0A2P5X8M8"/>
<evidence type="ECO:0000256" key="3">
    <source>
        <dbReference type="PROSITE-ProRule" id="PRU00708"/>
    </source>
</evidence>
<feature type="repeat" description="PPR" evidence="3">
    <location>
        <begin position="331"/>
        <end position="365"/>
    </location>
</feature>
<dbReference type="EMBL" id="KZ665451">
    <property type="protein sequence ID" value="PPR99680.1"/>
    <property type="molecule type" value="Genomic_DNA"/>
</dbReference>